<dbReference type="Proteomes" id="UP000502706">
    <property type="component" value="Chromosome"/>
</dbReference>
<feature type="region of interest" description="Disordered" evidence="7">
    <location>
        <begin position="143"/>
        <end position="230"/>
    </location>
</feature>
<evidence type="ECO:0000259" key="9">
    <source>
        <dbReference type="Pfam" id="PF00892"/>
    </source>
</evidence>
<feature type="transmembrane region" description="Helical" evidence="8">
    <location>
        <begin position="31"/>
        <end position="54"/>
    </location>
</feature>
<sequence length="230" mass="25239">MGEVLAIAALVIYSCNIVVTKVASGRLDLNFGFLISVSMNVLFATVLFGGQLLIRQGDLHWDGYGFFLFVLAGIFSTYLGRWFFFDSIAKLGPAKASTFQTSNPLFTVIIAWLFLDESLSLLDIGAIATILFGLFLTSYVPGPSPSRRQRRRGTSPSRPRAARAGSPRSGPRRAPGSRCSRVSSWPSRAPRPTRWGTSCAEQRYRTGTSRSWAASSGRRPASSCTYRRVP</sequence>
<keyword evidence="5 8" id="KW-1133">Transmembrane helix</keyword>
<evidence type="ECO:0000256" key="2">
    <source>
        <dbReference type="ARBA" id="ARBA00007362"/>
    </source>
</evidence>
<dbReference type="InterPro" id="IPR037185">
    <property type="entry name" value="EmrE-like"/>
</dbReference>
<feature type="transmembrane region" description="Helical" evidence="8">
    <location>
        <begin position="66"/>
        <end position="84"/>
    </location>
</feature>
<dbReference type="Pfam" id="PF00892">
    <property type="entry name" value="EamA"/>
    <property type="match status" value="1"/>
</dbReference>
<dbReference type="PANTHER" id="PTHR32322">
    <property type="entry name" value="INNER MEMBRANE TRANSPORTER"/>
    <property type="match status" value="1"/>
</dbReference>
<feature type="transmembrane region" description="Helical" evidence="8">
    <location>
        <begin position="6"/>
        <end position="24"/>
    </location>
</feature>
<keyword evidence="4 8" id="KW-0812">Transmembrane</keyword>
<comment type="subcellular location">
    <subcellularLocation>
        <location evidence="1">Cell membrane</location>
        <topology evidence="1">Multi-pass membrane protein</topology>
    </subcellularLocation>
</comment>
<dbReference type="KEGG" id="rmar:GBA65_17490"/>
<evidence type="ECO:0000256" key="6">
    <source>
        <dbReference type="ARBA" id="ARBA00023136"/>
    </source>
</evidence>
<keyword evidence="11" id="KW-1185">Reference proteome</keyword>
<dbReference type="InterPro" id="IPR000620">
    <property type="entry name" value="EamA_dom"/>
</dbReference>
<accession>A0A6G8Q0M2</accession>
<keyword evidence="6 8" id="KW-0472">Membrane</keyword>
<evidence type="ECO:0000256" key="8">
    <source>
        <dbReference type="SAM" id="Phobius"/>
    </source>
</evidence>
<dbReference type="EMBL" id="CP045121">
    <property type="protein sequence ID" value="QIN80021.1"/>
    <property type="molecule type" value="Genomic_DNA"/>
</dbReference>
<keyword evidence="3" id="KW-1003">Cell membrane</keyword>
<gene>
    <name evidence="10" type="ORF">GBA65_17490</name>
</gene>
<comment type="similarity">
    <text evidence="2">Belongs to the EamA transporter family.</text>
</comment>
<dbReference type="SUPFAM" id="SSF103481">
    <property type="entry name" value="Multidrug resistance efflux transporter EmrE"/>
    <property type="match status" value="1"/>
</dbReference>
<evidence type="ECO:0000256" key="4">
    <source>
        <dbReference type="ARBA" id="ARBA00022692"/>
    </source>
</evidence>
<feature type="domain" description="EamA" evidence="9">
    <location>
        <begin position="2"/>
        <end position="138"/>
    </location>
</feature>
<evidence type="ECO:0000256" key="1">
    <source>
        <dbReference type="ARBA" id="ARBA00004651"/>
    </source>
</evidence>
<dbReference type="PANTHER" id="PTHR32322:SF18">
    <property type="entry name" value="S-ADENOSYLMETHIONINE_S-ADENOSYLHOMOCYSTEINE TRANSPORTER"/>
    <property type="match status" value="1"/>
</dbReference>
<dbReference type="InterPro" id="IPR050638">
    <property type="entry name" value="AA-Vitamin_Transporters"/>
</dbReference>
<dbReference type="Gene3D" id="1.10.3730.20">
    <property type="match status" value="1"/>
</dbReference>
<reference evidence="10 11" key="1">
    <citation type="submission" date="2019-10" db="EMBL/GenBank/DDBJ databases">
        <title>Rubrobacter sp nov SCSIO 52915 isolated from a deep-sea sediment in the South China Sea.</title>
        <authorList>
            <person name="Chen R.W."/>
        </authorList>
    </citation>
    <scope>NUCLEOTIDE SEQUENCE [LARGE SCALE GENOMIC DNA]</scope>
    <source>
        <strain evidence="10 11">SCSIO 52915</strain>
    </source>
</reference>
<dbReference type="AlphaFoldDB" id="A0A6G8Q0M2"/>
<protein>
    <submittedName>
        <fullName evidence="10">EamA family transporter</fullName>
    </submittedName>
</protein>
<feature type="transmembrane region" description="Helical" evidence="8">
    <location>
        <begin position="121"/>
        <end position="142"/>
    </location>
</feature>
<feature type="compositionally biased region" description="Polar residues" evidence="7">
    <location>
        <begin position="195"/>
        <end position="214"/>
    </location>
</feature>
<evidence type="ECO:0000313" key="11">
    <source>
        <dbReference type="Proteomes" id="UP000502706"/>
    </source>
</evidence>
<organism evidence="10 11">
    <name type="scientific">Rubrobacter marinus</name>
    <dbReference type="NCBI Taxonomy" id="2653852"/>
    <lineage>
        <taxon>Bacteria</taxon>
        <taxon>Bacillati</taxon>
        <taxon>Actinomycetota</taxon>
        <taxon>Rubrobacteria</taxon>
        <taxon>Rubrobacterales</taxon>
        <taxon>Rubrobacteraceae</taxon>
        <taxon>Rubrobacter</taxon>
    </lineage>
</organism>
<evidence type="ECO:0000256" key="5">
    <source>
        <dbReference type="ARBA" id="ARBA00022989"/>
    </source>
</evidence>
<proteinExistence type="inferred from homology"/>
<evidence type="ECO:0000256" key="7">
    <source>
        <dbReference type="SAM" id="MobiDB-lite"/>
    </source>
</evidence>
<feature type="transmembrane region" description="Helical" evidence="8">
    <location>
        <begin position="96"/>
        <end position="115"/>
    </location>
</feature>
<feature type="compositionally biased region" description="Low complexity" evidence="7">
    <location>
        <begin position="154"/>
        <end position="181"/>
    </location>
</feature>
<name>A0A6G8Q0M2_9ACTN</name>
<dbReference type="GO" id="GO:0005886">
    <property type="term" value="C:plasma membrane"/>
    <property type="evidence" value="ECO:0007669"/>
    <property type="project" value="UniProtKB-SubCell"/>
</dbReference>
<evidence type="ECO:0000313" key="10">
    <source>
        <dbReference type="EMBL" id="QIN80021.1"/>
    </source>
</evidence>
<evidence type="ECO:0000256" key="3">
    <source>
        <dbReference type="ARBA" id="ARBA00022475"/>
    </source>
</evidence>